<evidence type="ECO:0008006" key="3">
    <source>
        <dbReference type="Google" id="ProtNLM"/>
    </source>
</evidence>
<dbReference type="Gene3D" id="2.60.120.620">
    <property type="entry name" value="q2cbj1_9rhob like domain"/>
    <property type="match status" value="1"/>
</dbReference>
<dbReference type="AlphaFoldDB" id="A0A3D8R740"/>
<gene>
    <name evidence="1" type="ORF">BP6252_08883</name>
</gene>
<dbReference type="PANTHER" id="PTHR31630:SF6">
    <property type="entry name" value="PHYTANOYL-COA DIOXYGENASE-RELATED"/>
    <property type="match status" value="1"/>
</dbReference>
<dbReference type="SUPFAM" id="SSF51197">
    <property type="entry name" value="Clavaminate synthase-like"/>
    <property type="match status" value="1"/>
</dbReference>
<sequence>MAPSRTATPPLAATPSTTKAVAAVPTTPAFGDWRDDFYRDGYVVIKGAVPKERATAYQDEALTWLEGFDLGFDRKDKSTWKMENLPQSWKGGMYLHFAAAHEKYVWDARCEPGVIEPFAKLWGTDELLVSFDTVNITLPQSVVGTYDSQPWPHCDQAPEKKDLACVQGIIQLSHAGPRDGGLLVMKNSAPLFRQFFEENPVAGPTPWRTAKHQDFHPFTPDNLEWYKSQGCELVKVCAEPGDLIMWDSREVHWAEFGSSDVVRTLVYATYTPAAWMTEENRVLKKALFEQRQTTTHWPHCNLYTHGGATIKVDGEEVPDPLDRSKPVTNLVESERLLKLAGVLRY</sequence>
<evidence type="ECO:0000313" key="1">
    <source>
        <dbReference type="EMBL" id="RDW69863.1"/>
    </source>
</evidence>
<evidence type="ECO:0000313" key="2">
    <source>
        <dbReference type="Proteomes" id="UP000256645"/>
    </source>
</evidence>
<organism evidence="1 2">
    <name type="scientific">Coleophoma cylindrospora</name>
    <dbReference type="NCBI Taxonomy" id="1849047"/>
    <lineage>
        <taxon>Eukaryota</taxon>
        <taxon>Fungi</taxon>
        <taxon>Dikarya</taxon>
        <taxon>Ascomycota</taxon>
        <taxon>Pezizomycotina</taxon>
        <taxon>Leotiomycetes</taxon>
        <taxon>Helotiales</taxon>
        <taxon>Dermateaceae</taxon>
        <taxon>Coleophoma</taxon>
    </lineage>
</organism>
<accession>A0A3D8R740</accession>
<protein>
    <recommendedName>
        <fullName evidence="3">Phytanoyl-CoA dioxygenase</fullName>
    </recommendedName>
</protein>
<dbReference type="OrthoDB" id="445007at2759"/>
<keyword evidence="2" id="KW-1185">Reference proteome</keyword>
<comment type="caution">
    <text evidence="1">The sequence shown here is derived from an EMBL/GenBank/DDBJ whole genome shotgun (WGS) entry which is preliminary data.</text>
</comment>
<dbReference type="PANTHER" id="PTHR31630">
    <property type="entry name" value="PHYTANOYL-COA DIOXYGENASE-RELATED-RELATED"/>
    <property type="match status" value="1"/>
</dbReference>
<dbReference type="InterPro" id="IPR008775">
    <property type="entry name" value="Phytyl_CoA_dOase-like"/>
</dbReference>
<dbReference type="Proteomes" id="UP000256645">
    <property type="component" value="Unassembled WGS sequence"/>
</dbReference>
<reference evidence="1 2" key="1">
    <citation type="journal article" date="2018" name="IMA Fungus">
        <title>IMA Genome-F 9: Draft genome sequence of Annulohypoxylon stygium, Aspergillus mulundensis, Berkeleyomyces basicola (syn. Thielaviopsis basicola), Ceratocystis smalleyi, two Cercospora beticola strains, Coleophoma cylindrospora, Fusarium fracticaudum, Phialophora cf. hyalina, and Morchella septimelata.</title>
        <authorList>
            <person name="Wingfield B.D."/>
            <person name="Bills G.F."/>
            <person name="Dong Y."/>
            <person name="Huang W."/>
            <person name="Nel W.J."/>
            <person name="Swalarsk-Parry B.S."/>
            <person name="Vaghefi N."/>
            <person name="Wilken P.M."/>
            <person name="An Z."/>
            <person name="de Beer Z.W."/>
            <person name="De Vos L."/>
            <person name="Chen L."/>
            <person name="Duong T.A."/>
            <person name="Gao Y."/>
            <person name="Hammerbacher A."/>
            <person name="Kikkert J.R."/>
            <person name="Li Y."/>
            <person name="Li H."/>
            <person name="Li K."/>
            <person name="Li Q."/>
            <person name="Liu X."/>
            <person name="Ma X."/>
            <person name="Naidoo K."/>
            <person name="Pethybridge S.J."/>
            <person name="Sun J."/>
            <person name="Steenkamp E.T."/>
            <person name="van der Nest M.A."/>
            <person name="van Wyk S."/>
            <person name="Wingfield M.J."/>
            <person name="Xiong C."/>
            <person name="Yue Q."/>
            <person name="Zhang X."/>
        </authorList>
    </citation>
    <scope>NUCLEOTIDE SEQUENCE [LARGE SCALE GENOMIC DNA]</scope>
    <source>
        <strain evidence="1 2">BP6252</strain>
    </source>
</reference>
<name>A0A3D8R740_9HELO</name>
<proteinExistence type="predicted"/>
<dbReference type="Pfam" id="PF05721">
    <property type="entry name" value="PhyH"/>
    <property type="match status" value="1"/>
</dbReference>
<dbReference type="EMBL" id="PDLM01000009">
    <property type="protein sequence ID" value="RDW69863.1"/>
    <property type="molecule type" value="Genomic_DNA"/>
</dbReference>